<protein>
    <submittedName>
        <fullName evidence="1">Uncharacterized protein</fullName>
    </submittedName>
</protein>
<evidence type="ECO:0000313" key="2">
    <source>
        <dbReference type="Proteomes" id="UP000249396"/>
    </source>
</evidence>
<comment type="caution">
    <text evidence="1">The sequence shown here is derived from an EMBL/GenBank/DDBJ whole genome shotgun (WGS) entry which is preliminary data.</text>
</comment>
<evidence type="ECO:0000313" key="1">
    <source>
        <dbReference type="EMBL" id="PZN73659.1"/>
    </source>
</evidence>
<dbReference type="AlphaFoldDB" id="A0A2W4QU27"/>
<reference evidence="1 2" key="1">
    <citation type="journal article" date="2018" name="Aquat. Microb. Ecol.">
        <title>Gammaproteobacterial methanotrophs dominate.</title>
        <authorList>
            <person name="Rissanen A.J."/>
            <person name="Saarenheimo J."/>
            <person name="Tiirola M."/>
            <person name="Peura S."/>
            <person name="Aalto S.L."/>
            <person name="Karvinen A."/>
            <person name="Nykanen H."/>
        </authorList>
    </citation>
    <scope>NUCLEOTIDE SEQUENCE [LARGE SCALE GENOMIC DNA]</scope>
    <source>
        <strain evidence="1">AMbin10</strain>
    </source>
</reference>
<dbReference type="EMBL" id="QJPH01000451">
    <property type="protein sequence ID" value="PZN73659.1"/>
    <property type="molecule type" value="Genomic_DNA"/>
</dbReference>
<sequence length="135" mass="15036">WGGVNTYVYVGGNPVSFIDISGLYEQQYAYTSYPIPSYTPTAQQNAEQQQIYNEKLELLVNPLKIASYLADIVKLKPVSCVLDYASQLLDDPSTRNDISNVLVNASNAETNAYINRINNQIGQSLIPSNFNYLGF</sequence>
<name>A0A2W4QU27_9GAMM</name>
<organism evidence="1 2">
    <name type="scientific">Candidatus Methylumidiphilus alinenensis</name>
    <dbReference type="NCBI Taxonomy" id="2202197"/>
    <lineage>
        <taxon>Bacteria</taxon>
        <taxon>Pseudomonadati</taxon>
        <taxon>Pseudomonadota</taxon>
        <taxon>Gammaproteobacteria</taxon>
        <taxon>Methylococcales</taxon>
        <taxon>Candidatus Methylumidiphilus</taxon>
    </lineage>
</organism>
<accession>A0A2W4QU27</accession>
<dbReference type="Proteomes" id="UP000249396">
    <property type="component" value="Unassembled WGS sequence"/>
</dbReference>
<proteinExistence type="predicted"/>
<feature type="non-terminal residue" evidence="1">
    <location>
        <position position="1"/>
    </location>
</feature>
<gene>
    <name evidence="1" type="ORF">DM484_22340</name>
</gene>